<dbReference type="Proteomes" id="UP000423413">
    <property type="component" value="Chromosome"/>
</dbReference>
<protein>
    <submittedName>
        <fullName evidence="1">Uncharacterized protein</fullName>
    </submittedName>
</protein>
<evidence type="ECO:0000313" key="1">
    <source>
        <dbReference type="EMBL" id="QGT81615.1"/>
    </source>
</evidence>
<evidence type="ECO:0000313" key="2">
    <source>
        <dbReference type="Proteomes" id="UP000423413"/>
    </source>
</evidence>
<name>A0AAE6QFK0_9PSED</name>
<accession>A0AAE6QFK0</accession>
<proteinExistence type="predicted"/>
<gene>
    <name evidence="1" type="ORF">GMO17_10655</name>
</gene>
<organism evidence="1 2">
    <name type="scientific">Pseudomonas coronafaciens pv. coronafaciens</name>
    <dbReference type="NCBI Taxonomy" id="235275"/>
    <lineage>
        <taxon>Bacteria</taxon>
        <taxon>Pseudomonadati</taxon>
        <taxon>Pseudomonadota</taxon>
        <taxon>Gammaproteobacteria</taxon>
        <taxon>Pseudomonadales</taxon>
        <taxon>Pseudomonadaceae</taxon>
        <taxon>Pseudomonas</taxon>
        <taxon>Pseudomonas coronafaciens</taxon>
    </lineage>
</organism>
<sequence length="84" mass="9018">MGVAKQQAGICDIGDLGRGFRPDIFELKLVDFFAPSWAATLRWAATFMCKSTANVIKTNLAGDVIQMVLAVELIGELCRGGLEG</sequence>
<reference evidence="1 2" key="1">
    <citation type="submission" date="2019-11" db="EMBL/GenBank/DDBJ databases">
        <title>Complete genome sequence of Pseudomonas syringae pv. coronafaciens isolate B19001 originated in imported oat cereal.</title>
        <authorList>
            <person name="Kim S.M."/>
            <person name="Lee B.C."/>
            <person name="Seo S.J."/>
            <person name="Lee J.E."/>
            <person name="Choi N.J."/>
            <person name="Park J.H."/>
        </authorList>
    </citation>
    <scope>NUCLEOTIDE SEQUENCE [LARGE SCALE GENOMIC DNA]</scope>
    <source>
        <strain evidence="1 2">B19001</strain>
    </source>
</reference>
<dbReference type="EMBL" id="CP046441">
    <property type="protein sequence ID" value="QGT81615.1"/>
    <property type="molecule type" value="Genomic_DNA"/>
</dbReference>
<dbReference type="AlphaFoldDB" id="A0AAE6QFK0"/>